<gene>
    <name evidence="2" type="ORF">NDES1114_LOCUS4494</name>
</gene>
<reference evidence="2" key="1">
    <citation type="submission" date="2021-01" db="EMBL/GenBank/DDBJ databases">
        <authorList>
            <person name="Corre E."/>
            <person name="Pelletier E."/>
            <person name="Niang G."/>
            <person name="Scheremetjew M."/>
            <person name="Finn R."/>
            <person name="Kale V."/>
            <person name="Holt S."/>
            <person name="Cochrane G."/>
            <person name="Meng A."/>
            <person name="Brown T."/>
            <person name="Cohen L."/>
        </authorList>
    </citation>
    <scope>NUCLEOTIDE SEQUENCE</scope>
    <source>
        <strain evidence="2">CCAP 1951/1</strain>
    </source>
</reference>
<proteinExistence type="predicted"/>
<feature type="region of interest" description="Disordered" evidence="1">
    <location>
        <begin position="132"/>
        <end position="214"/>
    </location>
</feature>
<evidence type="ECO:0000256" key="1">
    <source>
        <dbReference type="SAM" id="MobiDB-lite"/>
    </source>
</evidence>
<feature type="region of interest" description="Disordered" evidence="1">
    <location>
        <begin position="309"/>
        <end position="403"/>
    </location>
</feature>
<dbReference type="EMBL" id="HBGF01006609">
    <property type="protein sequence ID" value="CAD9095973.1"/>
    <property type="molecule type" value="Transcribed_RNA"/>
</dbReference>
<feature type="compositionally biased region" description="Low complexity" evidence="1">
    <location>
        <begin position="194"/>
        <end position="208"/>
    </location>
</feature>
<name>A0A7S1L6S2_NEODS</name>
<evidence type="ECO:0000313" key="2">
    <source>
        <dbReference type="EMBL" id="CAD9095973.1"/>
    </source>
</evidence>
<feature type="compositionally biased region" description="Acidic residues" evidence="1">
    <location>
        <begin position="10"/>
        <end position="19"/>
    </location>
</feature>
<feature type="compositionally biased region" description="Polar residues" evidence="1">
    <location>
        <begin position="393"/>
        <end position="403"/>
    </location>
</feature>
<organism evidence="2">
    <name type="scientific">Neobodo designis</name>
    <name type="common">Flagellated protozoan</name>
    <name type="synonym">Bodo designis</name>
    <dbReference type="NCBI Taxonomy" id="312471"/>
    <lineage>
        <taxon>Eukaryota</taxon>
        <taxon>Discoba</taxon>
        <taxon>Euglenozoa</taxon>
        <taxon>Kinetoplastea</taxon>
        <taxon>Metakinetoplastina</taxon>
        <taxon>Neobodonida</taxon>
        <taxon>Neobodo</taxon>
    </lineage>
</organism>
<sequence length="403" mass="42417">MAAAKAAADSDPDSSDDDAHEAVLPTGDAVQPSASADWSAVFNGATMPPRREASMVSASVNDSPRILHVSSGARRRQSRGFSVVRIVQQREDELERTASFPQRKPAVAPELNATARGRQQLALHALVDGRPPLSPALTRQQQTAGANPLIGSAWGPPTPPEALQPTPRTTRRRRSSLFPPSCGTPGRGPSQHTSSVNSLRRGSSGSSLARHHSGIPLGATDKLVSRSLREFERQFVAPDVAVTPRGVVVENTTPRRDGDLAPDGNPEPSGAFAASLVLRLPAGALVSADATPTGPQQVSGAFGSSVPLTAVVSDGDDDDDGAHSNEDDASAVARQPSLLRRTATQRDALRQYAQARSRFAHAAREMLRSSGGTRRRAGPHTHQPQQAHPGRSDGNSDGDTPRS</sequence>
<accession>A0A7S1L6S2</accession>
<feature type="region of interest" description="Disordered" evidence="1">
    <location>
        <begin position="1"/>
        <end position="34"/>
    </location>
</feature>
<protein>
    <submittedName>
        <fullName evidence="2">Uncharacterized protein</fullName>
    </submittedName>
</protein>
<dbReference type="AlphaFoldDB" id="A0A7S1L6S2"/>